<organism evidence="1 2">
    <name type="scientific">Flavobacterium potami</name>
    <dbReference type="NCBI Taxonomy" id="2872310"/>
    <lineage>
        <taxon>Bacteria</taxon>
        <taxon>Pseudomonadati</taxon>
        <taxon>Bacteroidota</taxon>
        <taxon>Flavobacteriia</taxon>
        <taxon>Flavobacteriales</taxon>
        <taxon>Flavobacteriaceae</taxon>
        <taxon>Flavobacterium</taxon>
    </lineage>
</organism>
<dbReference type="Proteomes" id="UP001139366">
    <property type="component" value="Unassembled WGS sequence"/>
</dbReference>
<evidence type="ECO:0000313" key="2">
    <source>
        <dbReference type="Proteomes" id="UP001139366"/>
    </source>
</evidence>
<feature type="non-terminal residue" evidence="1">
    <location>
        <position position="84"/>
    </location>
</feature>
<reference evidence="1 2" key="1">
    <citation type="journal article" date="2023" name="Antonie Van Leeuwenhoek">
        <title>Flavobacterium potami sp. nov., a multi-metal resistance genes harbouring bacterium isolated from shallow river silt.</title>
        <authorList>
            <person name="Li S."/>
            <person name="Mao S."/>
            <person name="Mu W."/>
            <person name="Guo B."/>
            <person name="Li C."/>
            <person name="Zhu Q."/>
            <person name="Hou X."/>
            <person name="Zhao Y."/>
            <person name="Wei S."/>
            <person name="Liu H."/>
            <person name="Liu A."/>
        </authorList>
    </citation>
    <scope>NUCLEOTIDE SEQUENCE [LARGE SCALE GENOMIC DNA]</scope>
    <source>
        <strain evidence="1 2">17A</strain>
    </source>
</reference>
<proteinExistence type="predicted"/>
<accession>A0A9X1HEM9</accession>
<comment type="caution">
    <text evidence="1">The sequence shown here is derived from an EMBL/GenBank/DDBJ whole genome shotgun (WGS) entry which is preliminary data.</text>
</comment>
<evidence type="ECO:0000313" key="1">
    <source>
        <dbReference type="EMBL" id="MBZ4037908.1"/>
    </source>
</evidence>
<dbReference type="RefSeq" id="WP_223711677.1">
    <property type="nucleotide sequence ID" value="NZ_JAINUY010000107.1"/>
</dbReference>
<feature type="non-terminal residue" evidence="1">
    <location>
        <position position="1"/>
    </location>
</feature>
<keyword evidence="2" id="KW-1185">Reference proteome</keyword>
<sequence length="84" mass="8521">GGVAVPYGTATPIANGTTQLVFNGTAEGAVIINAEVKGSNGITHSTVLNFDVKGIAYTFTGAPQDNSIFVTASTNLNFDISETA</sequence>
<dbReference type="AlphaFoldDB" id="A0A9X1HEM9"/>
<gene>
    <name evidence="1" type="ORF">K6T82_24405</name>
</gene>
<dbReference type="EMBL" id="JAINUY010000107">
    <property type="protein sequence ID" value="MBZ4037908.1"/>
    <property type="molecule type" value="Genomic_DNA"/>
</dbReference>
<name>A0A9X1HEM9_9FLAO</name>
<protein>
    <submittedName>
        <fullName evidence="1">Uncharacterized protein</fullName>
    </submittedName>
</protein>